<dbReference type="InterPro" id="IPR050681">
    <property type="entry name" value="CDF/SLC30A"/>
</dbReference>
<feature type="transmembrane region" description="Helical" evidence="10">
    <location>
        <begin position="115"/>
        <end position="139"/>
    </location>
</feature>
<evidence type="ECO:0000313" key="14">
    <source>
        <dbReference type="Proteomes" id="UP000297890"/>
    </source>
</evidence>
<evidence type="ECO:0000256" key="1">
    <source>
        <dbReference type="ARBA" id="ARBA00004141"/>
    </source>
</evidence>
<feature type="domain" description="Cation efflux protein cytoplasmic" evidence="12">
    <location>
        <begin position="214"/>
        <end position="285"/>
    </location>
</feature>
<dbReference type="Gene3D" id="1.20.1510.10">
    <property type="entry name" value="Cation efflux protein transmembrane domain"/>
    <property type="match status" value="1"/>
</dbReference>
<dbReference type="SUPFAM" id="SSF161111">
    <property type="entry name" value="Cation efflux protein transmembrane domain-like"/>
    <property type="match status" value="1"/>
</dbReference>
<comment type="subcellular location">
    <subcellularLocation>
        <location evidence="1">Membrane</location>
        <topology evidence="1">Multi-pass membrane protein</topology>
    </subcellularLocation>
</comment>
<dbReference type="RefSeq" id="WP_135280416.1">
    <property type="nucleotide sequence ID" value="NZ_SRIO01000001.1"/>
</dbReference>
<evidence type="ECO:0000256" key="8">
    <source>
        <dbReference type="ARBA" id="ARBA00023136"/>
    </source>
</evidence>
<dbReference type="InterPro" id="IPR036837">
    <property type="entry name" value="Cation_efflux_CTD_sf"/>
</dbReference>
<feature type="region of interest" description="Disordered" evidence="9">
    <location>
        <begin position="285"/>
        <end position="326"/>
    </location>
</feature>
<evidence type="ECO:0000259" key="11">
    <source>
        <dbReference type="Pfam" id="PF01545"/>
    </source>
</evidence>
<accession>A0A4Z0FDZ2</accession>
<keyword evidence="5" id="KW-0864">Zinc transport</keyword>
<proteinExistence type="inferred from homology"/>
<dbReference type="Pfam" id="PF16916">
    <property type="entry name" value="ZT_dimer"/>
    <property type="match status" value="1"/>
</dbReference>
<feature type="transmembrane region" description="Helical" evidence="10">
    <location>
        <begin position="182"/>
        <end position="199"/>
    </location>
</feature>
<reference evidence="13 14" key="1">
    <citation type="journal article" date="2019" name="ISME J.">
        <title>Candidatus Macondimonas diazotrophica, a novel gammaproteobacterial genus dominating crude-oil-contaminated coastal sediments.</title>
        <authorList>
            <person name="Karthikeyan S."/>
            <person name="Konstantinidis K."/>
        </authorList>
    </citation>
    <scope>NUCLEOTIDE SEQUENCE [LARGE SCALE GENOMIC DNA]</scope>
    <source>
        <strain evidence="13 14">KTK01</strain>
    </source>
</reference>
<evidence type="ECO:0000256" key="9">
    <source>
        <dbReference type="SAM" id="MobiDB-lite"/>
    </source>
</evidence>
<gene>
    <name evidence="13" type="ORF">E4680_00485</name>
</gene>
<comment type="caution">
    <text evidence="13">The sequence shown here is derived from an EMBL/GenBank/DDBJ whole genome shotgun (WGS) entry which is preliminary data.</text>
</comment>
<dbReference type="InterPro" id="IPR002524">
    <property type="entry name" value="Cation_efflux"/>
</dbReference>
<dbReference type="GO" id="GO:0005886">
    <property type="term" value="C:plasma membrane"/>
    <property type="evidence" value="ECO:0007669"/>
    <property type="project" value="TreeGrafter"/>
</dbReference>
<feature type="domain" description="Cation efflux protein transmembrane" evidence="11">
    <location>
        <begin position="22"/>
        <end position="205"/>
    </location>
</feature>
<evidence type="ECO:0000256" key="3">
    <source>
        <dbReference type="ARBA" id="ARBA00022448"/>
    </source>
</evidence>
<feature type="transmembrane region" description="Helical" evidence="10">
    <location>
        <begin position="79"/>
        <end position="103"/>
    </location>
</feature>
<keyword evidence="4 10" id="KW-0812">Transmembrane</keyword>
<evidence type="ECO:0000313" key="13">
    <source>
        <dbReference type="EMBL" id="TFZ84057.1"/>
    </source>
</evidence>
<dbReference type="GO" id="GO:0005385">
    <property type="term" value="F:zinc ion transmembrane transporter activity"/>
    <property type="evidence" value="ECO:0007669"/>
    <property type="project" value="TreeGrafter"/>
</dbReference>
<evidence type="ECO:0000259" key="12">
    <source>
        <dbReference type="Pfam" id="PF16916"/>
    </source>
</evidence>
<dbReference type="EMBL" id="SRIO01000001">
    <property type="protein sequence ID" value="TFZ84057.1"/>
    <property type="molecule type" value="Genomic_DNA"/>
</dbReference>
<name>A0A4Z0FDZ2_9GAMM</name>
<dbReference type="InterPro" id="IPR027469">
    <property type="entry name" value="Cation_efflux_TMD_sf"/>
</dbReference>
<dbReference type="NCBIfam" id="TIGR01297">
    <property type="entry name" value="CDF"/>
    <property type="match status" value="1"/>
</dbReference>
<dbReference type="InterPro" id="IPR027470">
    <property type="entry name" value="Cation_efflux_CTD"/>
</dbReference>
<keyword evidence="3" id="KW-0813">Transport</keyword>
<comment type="similarity">
    <text evidence="2">Belongs to the cation diffusion facilitator (CDF) transporter (TC 2.A.4) family. SLC30A subfamily.</text>
</comment>
<dbReference type="InterPro" id="IPR058533">
    <property type="entry name" value="Cation_efflux_TM"/>
</dbReference>
<dbReference type="Pfam" id="PF01545">
    <property type="entry name" value="Cation_efflux"/>
    <property type="match status" value="1"/>
</dbReference>
<protein>
    <submittedName>
        <fullName evidence="13">Cation transporter</fullName>
    </submittedName>
</protein>
<dbReference type="PANTHER" id="PTHR11562">
    <property type="entry name" value="CATION EFFLUX PROTEIN/ ZINC TRANSPORTER"/>
    <property type="match status" value="1"/>
</dbReference>
<feature type="transmembrane region" description="Helical" evidence="10">
    <location>
        <begin position="17"/>
        <end position="38"/>
    </location>
</feature>
<feature type="compositionally biased region" description="Polar residues" evidence="9">
    <location>
        <begin position="305"/>
        <end position="316"/>
    </location>
</feature>
<dbReference type="AlphaFoldDB" id="A0A4Z0FDZ2"/>
<dbReference type="OrthoDB" id="9809646at2"/>
<dbReference type="SUPFAM" id="SSF160240">
    <property type="entry name" value="Cation efflux protein cytoplasmic domain-like"/>
    <property type="match status" value="1"/>
</dbReference>
<evidence type="ECO:0000256" key="2">
    <source>
        <dbReference type="ARBA" id="ARBA00008873"/>
    </source>
</evidence>
<evidence type="ECO:0000256" key="4">
    <source>
        <dbReference type="ARBA" id="ARBA00022692"/>
    </source>
</evidence>
<feature type="compositionally biased region" description="Basic and acidic residues" evidence="9">
    <location>
        <begin position="293"/>
        <end position="303"/>
    </location>
</feature>
<keyword evidence="8 10" id="KW-0472">Membrane</keyword>
<feature type="transmembrane region" description="Helical" evidence="10">
    <location>
        <begin position="151"/>
        <end position="176"/>
    </location>
</feature>
<keyword evidence="7" id="KW-0406">Ion transport</keyword>
<dbReference type="Proteomes" id="UP000297890">
    <property type="component" value="Unassembled WGS sequence"/>
</dbReference>
<keyword evidence="6 10" id="KW-1133">Transmembrane helix</keyword>
<sequence length="326" mass="34463">MAHDHSHAGHDHGDNRLGWATGLTFAFAAVEAATGYWANSLALLGDAGHMVTDAGALILAAAAARLARRPASAQHSYGFGRAEVIAALINALLILGLAGALLVSAVRRLQNPEPVAGMAVLLVALVGLLFNLGVLALLIRGTQTLNIRAAVLHVVGDALGSIAALISGAVVLATGWMPIDPLLTLVICALLLTGSIRVLREGLQVVMEGVPAHVDLALVGRTLAAVPGVHGIHDLHIWSLSSGRIALSAHVDLDTLEEWPALLTRLRHLLAERFEIDHVTLQPEPQGQILHRRPYDPARRVESRSLPNQSDSTAQGERTHDHGHSH</sequence>
<organism evidence="13 14">
    <name type="scientific">Candidatus Macondimonas diazotrophica</name>
    <dbReference type="NCBI Taxonomy" id="2305248"/>
    <lineage>
        <taxon>Bacteria</taxon>
        <taxon>Pseudomonadati</taxon>
        <taxon>Pseudomonadota</taxon>
        <taxon>Gammaproteobacteria</taxon>
        <taxon>Chromatiales</taxon>
        <taxon>Ectothiorhodospiraceae</taxon>
        <taxon>Candidatus Macondimonas</taxon>
    </lineage>
</organism>
<evidence type="ECO:0000256" key="6">
    <source>
        <dbReference type="ARBA" id="ARBA00022989"/>
    </source>
</evidence>
<evidence type="ECO:0000256" key="7">
    <source>
        <dbReference type="ARBA" id="ARBA00023065"/>
    </source>
</evidence>
<evidence type="ECO:0000256" key="5">
    <source>
        <dbReference type="ARBA" id="ARBA00022906"/>
    </source>
</evidence>
<feature type="compositionally biased region" description="Basic and acidic residues" evidence="9">
    <location>
        <begin position="317"/>
        <end position="326"/>
    </location>
</feature>
<evidence type="ECO:0000256" key="10">
    <source>
        <dbReference type="SAM" id="Phobius"/>
    </source>
</evidence>
<keyword evidence="14" id="KW-1185">Reference proteome</keyword>
<keyword evidence="5" id="KW-0862">Zinc</keyword>
<dbReference type="PANTHER" id="PTHR11562:SF17">
    <property type="entry name" value="RE54080P-RELATED"/>
    <property type="match status" value="1"/>
</dbReference>